<feature type="compositionally biased region" description="Basic and acidic residues" evidence="9">
    <location>
        <begin position="6443"/>
        <end position="6457"/>
    </location>
</feature>
<dbReference type="FunFam" id="1.10.8.10:FF:000067">
    <property type="entry name" value="E3 ubiquitin-protein ligase UPL1"/>
    <property type="match status" value="1"/>
</dbReference>
<feature type="compositionally biased region" description="Basic and acidic residues" evidence="9">
    <location>
        <begin position="6135"/>
        <end position="6144"/>
    </location>
</feature>
<sequence length="6457" mass="717060">MTTQRSSLPSRLRQLLSGEGSFGPSIKLDSEPPPKIKAFIDQVIQCPLHDIAIPLSGFRWEYNKGNYHHWRPLFLHFDTYFKTYLSCRNDLLLSDKILEDDSPFPKHAILQILRVMQIVLENCHNKGSLDGLEHFKLLLASTDPEVLIAALETLSALVKINPSKLHGRGKLIGCGSVNSYLLSLAQGWGSKEEGLGLYSCVVANERTQEKGLCLFPHEVENDMDNAQYRIGSSLYFELHGSGAKDSDESSSSSNSFNSRVIHIPDLHLKKEDDLVVLKQCIELYNVPPEFRFSLLTRIRYARAFRSSKVCRLYSRICLLAFIVLVQSGDSHDELVAFFANEPEYTNELIRIVRSEETVSGSIRTLAMLALGAQLAAYSSSHERRILSGSSISFAGGNRMILLNVLQKAILSLKNSNDPSSLAFVEALLQFYLLHVVSSSASGNNIRGSGMVPTFLPLLEDSDPSHLHLVCFAVKTLQKLMDFSSSAVSLFKELGGVEILVERLQTEVHRVIGLSGTNTDSMIIGESSRCNDDQLYNQKRLIKVSLKALGVATYVPTNSTNSLPAILSQIFGNIDKFGGDIYCSAVTLMSEIIHKDPTCYPSLHDMGLPDAFLASVAAGILPSPKAVTCIPNGIGAICLNARGLEAVKETSALRFLIDIFTKEKYVLAMNEAIVPLANAVEELLRHVSSLRSTGVDIILEIIEKISSLGEKDPIGSSEKLNGNTAMETDSDDKENNSNCSLVTEEGINNDQVIQLCIFHLMVLVHRTMENSETCRVFVENSGIEALLKLLLRPSIAQSSNGTIALHSTMVFKGFTQHHSAPLARAFCSLLRDHLKKALTGFGLISGSFLLDPRTTPDEKIFTSLFLVEFLLFLADSKDNRWVTALLTEFGNESKDVLEDIGRVHREILWQIALLEDVKPDLEDESTGSVTELQNSEVHTNEVEEQRFNSFRQFLDPLLRRTSGWSIESQFFDLINLYRDLGRAPSSLQRMGSDSSSFLQFGAGNQGLRAGSSDTTGTSNGKEYSNQRNCYASCCDLVRSLSFHTTHLIQELGKVMLLPSRRRDDVVNVSSSSKAVASTLSSLVLDHMNFGGHMNASGSEGSISTKCRYFGKVIDFLDGILLDRPDSCNPVLLNCLYGHGVVHSVLTTFEATSQLLFTINRVPASPMETDDATLKQDEKADNDHSWIQGPLASYGRLMDHLVTSSFILSSFTKHLLAQPLTSGDVAFPRDAETFVKVLQSMVLKAVLPVWTHPQFLDCSSEFITTVISIIRHIYSGVEVKNVSSNSSARITGPPPNETAISTIVEMGFSRSRAEEALRQVGSNSVELAMEWLFSHPEEVQEDDELARALALSLGNSELEMKEPVSSEVSKQIEESVHLPCTEELLSTCIRLLRAKEALAFPVRDLLVMICSQNDGQNRSKVISFLIDSVKGCDTVADSGNSTTLSALFHVIALILNDDTVARESAYKNGLVAVSSNLLSRWDSGLSDGVKVEVPKWVTAAFLAIDRLLQEEKKFNPEIADQLKRDNVGGDTLTIDEDKQNKLQSALGLSPKYIDVGIQKKLIEIACSCMKKRLPCETMHAVLQLCSSLTRSHSVAVSFLEAGGLTSLLSLPTTSLFPGFDSIASTIIRHILEDPQTLQQAMESEIKHTLITAMNRHPNGRVTPRNFLLGLNSVITRDPVIFMRAAQSVCQIEMVGERPYIVLLKDREKDKSKEKDREKEKSMEKEKIQNHDVKVALGNANSAVIGNVHSKPHDSNLRSSRVHKKSSQNFINVIELLLESVYTFIPPMKDDVTVELACSARASSDMDIDVSAVKGKGKAIASLSEDNDANSQEASASLAKVVFILKLLTEILLMYASSVHVLLRKDTEVCCSRSVHQRGSSGGCTGGIFHHILHEFIPLSRNSKKEKKVDGDWKHKLATRGSQFLVASCVRSSEARRRIFVEVGSILNQFIDPCNGSRPPSSDLQAFVDLLNDMLAARTPTGSYITTEASATFIDAGLVSSFTQILKVLDLDHPDSPKVVTGLIKALELVTKEHVQLADSNTGKGDNSSKTPDHNQPGGENIGETPRSMETASQSNHESIPADQIESYNANQNYVGSEAVTDDMEHDQDLDGVFGPNGEDEYMHETSEDARGLENGIDTVDIRIEIQPHGPENLDEDDNEEMSGDDGDEVDEDEDEDEDEEEQNDPEEDEVHHLPHPDTDHDDHEIDDDEFDEVLEEDDEDDEDDEDGVILRLEEGINGINVFDHVEVFGRDTSQNETLHVMPVEIFGSRRQGRTTSIYNLLGRTGDNVAPTRHPLLGGPALHAAPFRPSENNRDMVLSERTLENNSSGLDTVFRSLRSGRHGHRLNLWANDNQHSGGSSNGAIPQGLEEFLVSQLRRPTPEKSSELNATVEPDNKDSSGQIQTSEPSGRSETIVENSGQHDRDSLPPPGPINIFDGSNSGPAVIESLQGTQVTQQTQPVEMQFEPGDAAVRDVEAVSQESGGSGATLGESLRSLDVEIGSADGHDDGGDRQGSAADRMSLGDSQAARMRRTNVSYSNSAPLSGRDASLHIVTEVSENSSREADEEGPVGEQQTNSDTGSGAIDPAFLDALPEELRAEVLSTQQGQVVQPPNNEPQNAGDIDPEFLAALPPDIRAEVLAQQQAQRLHQSQELEGQPVEMDTVSIIATFPSDLREEVLLTSSEAILANLTPALVAEANMLRERFAHRYHNRALFGMYPRNRRGESSRRVEGISGLDRTGGSISSRRSLGARLIEADGAPLVDTDALYAMIRLLRVVQPLYKGQLQRLLLNLCAHNETRTSLVKILMDMLLFDRRKLASQSNSTELSYRLYACQRNVIYSRPQFFEGAPPLVSRRVLETLTYLARNHPYVAKILLQFKFFRPTLRESESAYQDCGKAVMAVEHNLQSEGYLSIALLLGLLNQPLYLRSIAHLEQLLNLLEVIIDNAESKSHSPEQSAPSTAEQPAVPEVSSSDAELNADSGGVSSGVGTSSKIGAYSKTTASTSDGEFDSHSILAKLPEAELRLLCSLLAREGLSDNTYALVAEVMKKLVAIAPIHCRLFITELSESVQKLTRSAMDELHMFGEAVKALLSTSSSDGAAILRVLQALSSLVASLVEKGKDSSILPEKEHASALTLVWDINAALEPLWLELSTCISKIESYSDSSPDMLASFRTPTMKPAGVTPPLPAGSQNILPYIESFFVVCEKLHPTQTGSDQEVNIATVSEVEDASVSATQQRTTVPTQKVDEKHVAFVRFSEKHRKLLNAFIRQNPGLLEKSFSPMLKVPRFIDFDNKRSHFRSKIKHQHDHHHSPLRISVRRAYILEDSYNQLRMRSTQDLKGRLTVHFQGEEGIDAGGLSREWYQLLSRVIFDKGALLFTTVGNDSTFQPNPNSAFQTEHLSYFKFVGRVVGKALYDGQLLDVHFTRSFYKHILGVKVTYHDIEAIDPDYYKNLKWMLENDISDVLDLTFSVDADEEKLILYERTEVTDYELIPGGRNTKVTEENKYQYVDLVVEHQLTTAIRPQINAFLDGFHELIPRELISIFNDKELELLICGLPDIDLDDMRANTEYSGYSAASPVILWFWEVVQSFSKEDKARLLQFVTGTSKVPLEGFSALQGISGSQKFQIHKAYGSPEHLPSAHTCFNQLDLPEYPSKQHLEEKLLLAVHEANEGFGRRFSSSAIMPRRSSGGRSASRPAPRAPPRNTPAPAHSAPPPAPVQGGGGGSMLGGLGATIAQGMAFGTGSAVAHRAVDAVMGPRVIQHETVDSSTPSSAPSVASNPGGSDACNVQSKSFQDCLNHYGSDISKCQFYLDMLQECRKSSAMEASPVKFLFGFLLVSITLWLFFMFASRLVAWILSRVVGASVAFRVGGWKCLRDVVIKFRKGAIETISVGEIKLSLRQSLVKLGVGFISRDPKLQILICDLEVTMRPSSKGRPKSSKPRKTRTSGRGKWMVVANIARYLSVSVTDLILKTPKATVEVKDLSIDISKNGGTRPNLFVKLQILPIFVHIGEPRVSCEQTSNLSSGECISAVNSSFATMEKSSAPFSCEEFSLYSEFGHDREAGIIVKNVDVTCGEVNLNLNEELFSKSKKGTDSSFPSDKTVESTADSLPPAKPQKKQALASLSKYTSVFPEKVSFSLPKLNVMLVHREHELVVENNIMGIQFKIIKSRCLEDLGETARLDLQMEFSEIHLLREAGTSFLEILKVDVVTFVYVPIQSASPIRAEVDLKLGGTQCNIIMSRLKPWLRFYSSRNKKMVLRKEMPSEKLQSSESKAIMWTCTVSAPEMTIVLYSIDGSPLYHGCSQSSHVFANNISNMGTAVHMELGEINLHLANEYQECLNESLFAVESNSGSLIHIAKISLDWGKKDIEPSEEEGLRSKLVLFVDVTGMGVYFTFQRIESLVSTAMILQSLLKQFSRSRKKTAQNRGDRSTKSSGKGTKLLKLNLERCSITFCGDMGLENTIVADPKRVYYGSQGGQVVVSINADGTPRCANVMSTVSDECKKLNYSIALDIFHLSFCLNKEKQSTQVEVERARSIYQEHLEEHGKDTKLTFFDMQNAKFVRRSGGLKEISVCSLFSATDISVRWEPDVHLSLVELGLQLKLLVHNKKVQGDNYIHTEDASNERESEQRTETISDSGQLDKHKKKESIFAVDVEMLRVYAQAGDGVDVVVQVQSIFSENARIGVLLEGLLLSFNGSRVFKSSRMQISRFPRVSTSTCDTKVPVTTWDWVIQGLDIHVCMPYRLQLRAIDDSVEDMLRGLKLITAARTSLFFPMKKESAKAKKASSTKVGSLKFYIRKLTADIEEEPLQGWLDEHYQLMKNEAAELAVRLKFLDDLISKANHVPKTAETVESTQDRKAYYNGIEVDPQNPSDVLRMREEIYRQSFQSYYRACQNLSPSEGSGACSGGFQSGFKPSTARTSLMSISATDLDVTLTKIDGGDSGMIDVLKRLDPVCLQKNIPFSRLYGRNILLIAGSLAVRLRDYTFPLFSATSGKCEGCLVLAQQATSFQPQIHQDVYVGKWRKVRMLRSASGTTPAMKTYSNLPIHFKKVELSFGVGYEPAFADISYAFTVALRRANLSVRNPGPLIQPPKKEKSLPWWDDMRYYIHGNITFCFSETRWNFLATTDPYEKLDKLQILSGQMEIQQSDGRIFVSAKDFKIVTSSLVSMANTRGLKLPQGISAALLEAPVFTLEVNMDWECESGTPLNHYLHALPIEGKPREKVYDPFRSTSLSLRWNFSLRPPFPLDEKQLFDNIDKTTECSTRLNFGAHDLAWIVKFWNLNYIPPHKLRTFSRWTRFGVPRAVRSGNLAMDKVMTEFMLRIDATTPEIRHVPLDDDDPAKGLTFSMAKLKYEIGYSRGKQKYTFECKRDTLDLVYQGLDLHMPKAFINKEKCSSVAKAVQMTRKHTQSASMDKVPVEKGNSTSSSTEKHRDDGFLLLSEYFTIRRQTPKADPARLLAWQEAGRRNLEMTYVRSDFENGSESDEHTRTDPSDDDGYSVVVADNCQRIFVHGLKLLWTIENRDAVWSFVGGLSKAFQPPKPSPSRQYAQRKLLEENEPHDKTLVCENGGISKPPNNDGTVASSTSQPETLELQPATMPCVKRENLSNADKREKLSPAPGKNGKLDDEEDEGTRLFQVNVVEPQFNLHSEEANGRFLLAAASGRVLARSFHSVLQVGHDMIEQALGTGNVQITECEPQMTWKRMELSVMLEHVQAHVAPTDVDPGAGLQWLPKILSSPKVKRTGALLERVFMPCDMYFRYTRHKGGTPELKVKPLKELTFTSENITATMTSRQFQVMLDVLTNLLFARLPKPRNSSLSFPSEDGEDVEEEADEVVPDGVEEVELAKINLERKERERRLLVNDIRKLSLSCDGGSDLNPEKDGEMWMISGGKTLLVQALKRELVNAQKSRKMASASLRMALQKAAQIRLMEKEKNKSPSYAMRISLKIDKVVWSMLVDGKSFAEAELNDMFYDFDRDYKDVGIAQFTTKYFVLRNCLPNAKSDMLLSAWNPPPEWGKLVMLRVDAKQGAPRDGNSLLEMFQVDIYPLKIHLTETMYRMMWEYLFPEEEQDSQRRQEAWKISTAAGSRRVRKGSSVNEVSASNTQPTKESEMFSKLGFSLGGQGSVIADSAQASKTQNLKSNAGSSSGPELRRTSSFDRSWEETVAESIATELVLQSITTNGSLGSVEQPDESGSNKLKDPKAIKAGRSSHEEKKGIKAQDEKRSRPRKMMEFHNIKISQVELLVTYEGSRFVVNDLKLLMDTFHRVEFTGTWRRLFSRVKKHIIWGVLKSVTGMQGKKFKDKAHSQKENSNTVVPDSDFNLSDNEGGLAGKSDQHPITWLKRSSDGAGEGFVTSIRGLFNNQRRKAKAFVLRTMRGEADNDFQGDWSDTDAEFSPFARPLTITKAKRLIRRHTKKFRGRQKGSTSQQRESLPSSPREATPYESDSSSGSSPFEDFLEQEHLEQMKEDHLEP</sequence>
<evidence type="ECO:0000313" key="13">
    <source>
        <dbReference type="EMBL" id="KAG6598722.1"/>
    </source>
</evidence>
<feature type="transmembrane region" description="Helical" evidence="10">
    <location>
        <begin position="3822"/>
        <end position="3840"/>
    </location>
</feature>
<feature type="compositionally biased region" description="Polar residues" evidence="9">
    <location>
        <begin position="6079"/>
        <end position="6092"/>
    </location>
</feature>
<feature type="compositionally biased region" description="Pro residues" evidence="9">
    <location>
        <begin position="3690"/>
        <end position="3709"/>
    </location>
</feature>
<dbReference type="PROSITE" id="PS50237">
    <property type="entry name" value="HECT"/>
    <property type="match status" value="1"/>
</dbReference>
<feature type="region of interest" description="Disordered" evidence="9">
    <location>
        <begin position="2944"/>
        <end position="2982"/>
    </location>
</feature>
<gene>
    <name evidence="13" type="primary">SAB</name>
    <name evidence="13" type="ORF">SDJN03_08500</name>
</gene>
<feature type="compositionally biased region" description="Polar residues" evidence="9">
    <location>
        <begin position="2035"/>
        <end position="2047"/>
    </location>
</feature>
<feature type="non-terminal residue" evidence="13">
    <location>
        <position position="1"/>
    </location>
</feature>
<feature type="compositionally biased region" description="Basic residues" evidence="9">
    <location>
        <begin position="3923"/>
        <end position="3939"/>
    </location>
</feature>
<keyword evidence="4" id="KW-0808">Transferase</keyword>
<dbReference type="CDD" id="cd00078">
    <property type="entry name" value="HECTc"/>
    <property type="match status" value="1"/>
</dbReference>
<feature type="compositionally biased region" description="Polar residues" evidence="9">
    <location>
        <begin position="5561"/>
        <end position="5576"/>
    </location>
</feature>
<feature type="compositionally biased region" description="Polar residues" evidence="9">
    <location>
        <begin position="717"/>
        <end position="726"/>
    </location>
</feature>
<feature type="region of interest" description="Disordered" evidence="9">
    <location>
        <begin position="6167"/>
        <end position="6213"/>
    </location>
</feature>
<dbReference type="EMBL" id="JAGKQH010000005">
    <property type="protein sequence ID" value="KAG6598722.1"/>
    <property type="molecule type" value="Genomic_DNA"/>
</dbReference>
<dbReference type="InterPro" id="IPR025527">
    <property type="entry name" value="HUWE1/Rev1_UBM"/>
</dbReference>
<dbReference type="Pfam" id="PF10344">
    <property type="entry name" value="Hobbit"/>
    <property type="match status" value="1"/>
</dbReference>
<comment type="catalytic activity">
    <reaction evidence="1">
        <text>S-ubiquitinyl-[E2 ubiquitin-conjugating enzyme]-L-cysteine + [acceptor protein]-L-lysine = [E2 ubiquitin-conjugating enzyme]-L-cysteine + N(6)-ubiquitinyl-[acceptor protein]-L-lysine.</text>
        <dbReference type="EC" id="2.3.2.26"/>
    </reaction>
</comment>
<accession>A0AAV6NLX8</accession>
<feature type="region of interest" description="Disordered" evidence="9">
    <location>
        <begin position="2145"/>
        <end position="2203"/>
    </location>
</feature>
<feature type="compositionally biased region" description="Basic and acidic residues" evidence="9">
    <location>
        <begin position="6182"/>
        <end position="6213"/>
    </location>
</feature>
<feature type="region of interest" description="Disordered" evidence="9">
    <location>
        <begin position="2035"/>
        <end position="2077"/>
    </location>
</feature>
<dbReference type="PANTHER" id="PTHR15678:SF6">
    <property type="entry name" value="BRIDGE-LIKE LIPID TRANSFER PROTEIN FAMILY MEMBER 2"/>
    <property type="match status" value="1"/>
</dbReference>
<keyword evidence="8" id="KW-0175">Coiled coil</keyword>
<evidence type="ECO:0000256" key="6">
    <source>
        <dbReference type="ARBA" id="ARBA00034494"/>
    </source>
</evidence>
<comment type="similarity">
    <text evidence="6">Belongs to the UPL family. TOM1/PTR1 subfamily.</text>
</comment>
<feature type="region of interest" description="Disordered" evidence="9">
    <location>
        <begin position="4605"/>
        <end position="4628"/>
    </location>
</feature>
<feature type="region of interest" description="Disordered" evidence="9">
    <location>
        <begin position="5553"/>
        <end position="5617"/>
    </location>
</feature>
<feature type="compositionally biased region" description="Basic and acidic residues" evidence="9">
    <location>
        <begin position="5588"/>
        <end position="5602"/>
    </location>
</feature>
<feature type="coiled-coil region" evidence="8">
    <location>
        <begin position="5829"/>
        <end position="5856"/>
    </location>
</feature>
<feature type="compositionally biased region" description="Polar residues" evidence="9">
    <location>
        <begin position="4085"/>
        <end position="4099"/>
    </location>
</feature>
<feature type="compositionally biased region" description="Polar residues" evidence="9">
    <location>
        <begin position="2529"/>
        <end position="2538"/>
    </location>
</feature>
<feature type="region of interest" description="Disordered" evidence="9">
    <location>
        <begin position="4080"/>
        <end position="4105"/>
    </location>
</feature>
<evidence type="ECO:0000256" key="5">
    <source>
        <dbReference type="ARBA" id="ARBA00022786"/>
    </source>
</evidence>
<keyword evidence="14" id="KW-1185">Reference proteome</keyword>
<feature type="compositionally biased region" description="Acidic residues" evidence="9">
    <location>
        <begin position="2150"/>
        <end position="2186"/>
    </location>
</feature>
<dbReference type="EC" id="2.3.2.26" evidence="3"/>
<dbReference type="InterPro" id="IPR015940">
    <property type="entry name" value="UBA"/>
</dbReference>
<feature type="region of interest" description="Disordered" evidence="9">
    <location>
        <begin position="1706"/>
        <end position="1726"/>
    </location>
</feature>
<feature type="compositionally biased region" description="Basic and acidic residues" evidence="9">
    <location>
        <begin position="2187"/>
        <end position="2201"/>
    </location>
</feature>
<feature type="region of interest" description="Disordered" evidence="9">
    <location>
        <begin position="3669"/>
        <end position="3716"/>
    </location>
</feature>
<evidence type="ECO:0000259" key="12">
    <source>
        <dbReference type="PROSITE" id="PS50237"/>
    </source>
</evidence>
<dbReference type="FunFam" id="3.90.1750.10:FF:000026">
    <property type="entry name" value="E3 ubiquitin-protein ligase HACE1"/>
    <property type="match status" value="1"/>
</dbReference>
<feature type="compositionally biased region" description="Basic and acidic residues" evidence="9">
    <location>
        <begin position="4606"/>
        <end position="4623"/>
    </location>
</feature>
<keyword evidence="10" id="KW-0812">Transmembrane</keyword>
<feature type="active site" description="Glycyl thioester intermediate" evidence="7">
    <location>
        <position position="3635"/>
    </location>
</feature>
<feature type="compositionally biased region" description="Polar residues" evidence="9">
    <location>
        <begin position="6117"/>
        <end position="6133"/>
    </location>
</feature>
<dbReference type="PROSITE" id="PS50330">
    <property type="entry name" value="UIM"/>
    <property type="match status" value="1"/>
</dbReference>
<feature type="region of interest" description="Disordered" evidence="9">
    <location>
        <begin position="5394"/>
        <end position="5419"/>
    </location>
</feature>
<protein>
    <recommendedName>
        <fullName evidence="3">HECT-type E3 ubiquitin transferase</fullName>
        <ecNumber evidence="3">2.3.2.26</ecNumber>
    </recommendedName>
</protein>
<evidence type="ECO:0000256" key="1">
    <source>
        <dbReference type="ARBA" id="ARBA00000885"/>
    </source>
</evidence>
<dbReference type="InterPro" id="IPR010314">
    <property type="entry name" value="E3_Ub_ligase_DUF913"/>
</dbReference>
<feature type="compositionally biased region" description="Polar residues" evidence="9">
    <location>
        <begin position="2395"/>
        <end position="2415"/>
    </location>
</feature>
<keyword evidence="10" id="KW-0472">Membrane</keyword>
<feature type="region of interest" description="Disordered" evidence="9">
    <location>
        <begin position="6398"/>
        <end position="6457"/>
    </location>
</feature>
<evidence type="ECO:0000256" key="7">
    <source>
        <dbReference type="PROSITE-ProRule" id="PRU00104"/>
    </source>
</evidence>
<feature type="region of interest" description="Disordered" evidence="9">
    <location>
        <begin position="2496"/>
        <end position="2580"/>
    </location>
</feature>
<dbReference type="Proteomes" id="UP000685013">
    <property type="component" value="Chromosome 5"/>
</dbReference>
<dbReference type="FunFam" id="3.30.2160.10:FF:000001">
    <property type="entry name" value="E3 ubiquitin-protein ligase NEDD4-like"/>
    <property type="match status" value="1"/>
</dbReference>
<evidence type="ECO:0000256" key="8">
    <source>
        <dbReference type="SAM" id="Coils"/>
    </source>
</evidence>
<dbReference type="Pfam" id="PF06012">
    <property type="entry name" value="DUF908"/>
    <property type="match status" value="1"/>
</dbReference>
<evidence type="ECO:0000256" key="2">
    <source>
        <dbReference type="ARBA" id="ARBA00004906"/>
    </source>
</evidence>
<feature type="compositionally biased region" description="Polar residues" evidence="9">
    <location>
        <begin position="6167"/>
        <end position="6181"/>
    </location>
</feature>
<organism evidence="13 14">
    <name type="scientific">Cucurbita argyrosperma subsp. sororia</name>
    <dbReference type="NCBI Taxonomy" id="37648"/>
    <lineage>
        <taxon>Eukaryota</taxon>
        <taxon>Viridiplantae</taxon>
        <taxon>Streptophyta</taxon>
        <taxon>Embryophyta</taxon>
        <taxon>Tracheophyta</taxon>
        <taxon>Spermatophyta</taxon>
        <taxon>Magnoliopsida</taxon>
        <taxon>eudicotyledons</taxon>
        <taxon>Gunneridae</taxon>
        <taxon>Pentapetalae</taxon>
        <taxon>rosids</taxon>
        <taxon>fabids</taxon>
        <taxon>Cucurbitales</taxon>
        <taxon>Cucurbitaceae</taxon>
        <taxon>Cucurbiteae</taxon>
        <taxon>Cucurbita</taxon>
    </lineage>
</organism>
<dbReference type="PANTHER" id="PTHR15678">
    <property type="entry name" value="ANTIGEN MLAA-22-RELATED"/>
    <property type="match status" value="1"/>
</dbReference>
<dbReference type="InterPro" id="IPR019441">
    <property type="entry name" value="FMP27/BLTP2/Hobbit_GFWDK_RBG"/>
</dbReference>
<feature type="region of interest" description="Disordered" evidence="9">
    <location>
        <begin position="6282"/>
        <end position="6319"/>
    </location>
</feature>
<dbReference type="SMART" id="SM00165">
    <property type="entry name" value="UBA"/>
    <property type="match status" value="1"/>
</dbReference>
<dbReference type="Pfam" id="PF14377">
    <property type="entry name" value="UBM"/>
    <property type="match status" value="3"/>
</dbReference>
<dbReference type="InterPro" id="IPR003903">
    <property type="entry name" value="UIM_dom"/>
</dbReference>
<feature type="compositionally biased region" description="Low complexity" evidence="9">
    <location>
        <begin position="3676"/>
        <end position="3689"/>
    </location>
</feature>
<dbReference type="CDD" id="cd14327">
    <property type="entry name" value="UBA_atUPL1_2_like"/>
    <property type="match status" value="1"/>
</dbReference>
<dbReference type="Pfam" id="PF00632">
    <property type="entry name" value="HECT"/>
    <property type="match status" value="1"/>
</dbReference>
<feature type="compositionally biased region" description="Polar residues" evidence="9">
    <location>
        <begin position="6294"/>
        <end position="6309"/>
    </location>
</feature>
<evidence type="ECO:0000256" key="3">
    <source>
        <dbReference type="ARBA" id="ARBA00012485"/>
    </source>
</evidence>
<keyword evidence="5 7" id="KW-0833">Ubl conjugation pathway</keyword>
<feature type="compositionally biased region" description="Basic and acidic residues" evidence="9">
    <location>
        <begin position="2118"/>
        <end position="2129"/>
    </location>
</feature>
<dbReference type="Pfam" id="PF22562">
    <property type="entry name" value="UBA_7"/>
    <property type="match status" value="1"/>
</dbReference>
<evidence type="ECO:0000256" key="10">
    <source>
        <dbReference type="SAM" id="Phobius"/>
    </source>
</evidence>
<dbReference type="InterPro" id="IPR045167">
    <property type="entry name" value="Hobbit"/>
</dbReference>
<evidence type="ECO:0000313" key="14">
    <source>
        <dbReference type="Proteomes" id="UP000685013"/>
    </source>
</evidence>
<reference evidence="13 14" key="1">
    <citation type="journal article" date="2021" name="Hortic Res">
        <title>The domestication of Cucurbita argyrosperma as revealed by the genome of its wild relative.</title>
        <authorList>
            <person name="Barrera-Redondo J."/>
            <person name="Sanchez-de la Vega G."/>
            <person name="Aguirre-Liguori J.A."/>
            <person name="Castellanos-Morales G."/>
            <person name="Gutierrez-Guerrero Y.T."/>
            <person name="Aguirre-Dugua X."/>
            <person name="Aguirre-Planter E."/>
            <person name="Tenaillon M.I."/>
            <person name="Lira-Saade R."/>
            <person name="Eguiarte L.E."/>
        </authorList>
    </citation>
    <scope>NUCLEOTIDE SEQUENCE [LARGE SCALE GENOMIC DNA]</scope>
    <source>
        <strain evidence="13">JBR-2021</strain>
    </source>
</reference>
<proteinExistence type="inferred from homology"/>
<feature type="region of interest" description="Disordered" evidence="9">
    <location>
        <begin position="6117"/>
        <end position="6144"/>
    </location>
</feature>
<comment type="pathway">
    <text evidence="2">Protein modification; protein ubiquitination.</text>
</comment>
<feature type="compositionally biased region" description="Polar residues" evidence="9">
    <location>
        <begin position="2065"/>
        <end position="2075"/>
    </location>
</feature>
<feature type="compositionally biased region" description="Polar residues" evidence="9">
    <location>
        <begin position="6407"/>
        <end position="6419"/>
    </location>
</feature>
<dbReference type="FunFam" id="3.30.2410.10:FF:000010">
    <property type="entry name" value="E3 ubiquitin-protein ligase UPL1"/>
    <property type="match status" value="1"/>
</dbReference>
<dbReference type="FunFam" id="3.90.1750.10:FF:000003">
    <property type="entry name" value="E3 ubiquitin-protein ligase UPL1"/>
    <property type="match status" value="1"/>
</dbReference>
<dbReference type="GO" id="GO:0061630">
    <property type="term" value="F:ubiquitin protein ligase activity"/>
    <property type="evidence" value="ECO:0007669"/>
    <property type="project" value="UniProtKB-EC"/>
</dbReference>
<dbReference type="Pfam" id="PF06025">
    <property type="entry name" value="DUF913"/>
    <property type="match status" value="1"/>
</dbReference>
<dbReference type="PROSITE" id="PS50030">
    <property type="entry name" value="UBA"/>
    <property type="match status" value="1"/>
</dbReference>
<feature type="domain" description="UBA" evidence="11">
    <location>
        <begin position="1292"/>
        <end position="1333"/>
    </location>
</feature>
<evidence type="ECO:0000256" key="9">
    <source>
        <dbReference type="SAM" id="MobiDB-lite"/>
    </source>
</evidence>
<feature type="compositionally biased region" description="Polar residues" evidence="9">
    <location>
        <begin position="2948"/>
        <end position="2957"/>
    </location>
</feature>
<keyword evidence="10" id="KW-1133">Transmembrane helix</keyword>
<dbReference type="SMART" id="SM01214">
    <property type="entry name" value="Fmp27_GFWDK"/>
    <property type="match status" value="1"/>
</dbReference>
<evidence type="ECO:0000256" key="4">
    <source>
        <dbReference type="ARBA" id="ARBA00022679"/>
    </source>
</evidence>
<dbReference type="InterPro" id="IPR000569">
    <property type="entry name" value="HECT_dom"/>
</dbReference>
<dbReference type="SMART" id="SM00119">
    <property type="entry name" value="HECTc"/>
    <property type="match status" value="1"/>
</dbReference>
<feature type="region of interest" description="Disordered" evidence="9">
    <location>
        <begin position="3920"/>
        <end position="3939"/>
    </location>
</feature>
<feature type="region of interest" description="Disordered" evidence="9">
    <location>
        <begin position="5463"/>
        <end position="5485"/>
    </location>
</feature>
<feature type="region of interest" description="Disordered" evidence="9">
    <location>
        <begin position="2104"/>
        <end position="2131"/>
    </location>
</feature>
<feature type="region of interest" description="Disordered" evidence="9">
    <location>
        <begin position="715"/>
        <end position="736"/>
    </location>
</feature>
<name>A0AAV6NLX8_9ROSI</name>
<dbReference type="InterPro" id="IPR010309">
    <property type="entry name" value="E3_Ub_ligase_DUF908"/>
</dbReference>
<feature type="region of interest" description="Disordered" evidence="9">
    <location>
        <begin position="6075"/>
        <end position="6095"/>
    </location>
</feature>
<evidence type="ECO:0000259" key="11">
    <source>
        <dbReference type="PROSITE" id="PS50030"/>
    </source>
</evidence>
<feature type="region of interest" description="Disordered" evidence="9">
    <location>
        <begin position="2374"/>
        <end position="2439"/>
    </location>
</feature>
<feature type="domain" description="HECT" evidence="12">
    <location>
        <begin position="3327"/>
        <end position="3668"/>
    </location>
</feature>
<comment type="caution">
    <text evidence="13">The sequence shown here is derived from an EMBL/GenBank/DDBJ whole genome shotgun (WGS) entry which is preliminary data.</text>
</comment>